<sequence>MRQWGVDERNSIKTPRFGADFVGIELLSAG</sequence>
<accession>A0A0A9CD11</accession>
<organism evidence="1">
    <name type="scientific">Arundo donax</name>
    <name type="common">Giant reed</name>
    <name type="synonym">Donax arundinaceus</name>
    <dbReference type="NCBI Taxonomy" id="35708"/>
    <lineage>
        <taxon>Eukaryota</taxon>
        <taxon>Viridiplantae</taxon>
        <taxon>Streptophyta</taxon>
        <taxon>Embryophyta</taxon>
        <taxon>Tracheophyta</taxon>
        <taxon>Spermatophyta</taxon>
        <taxon>Magnoliopsida</taxon>
        <taxon>Liliopsida</taxon>
        <taxon>Poales</taxon>
        <taxon>Poaceae</taxon>
        <taxon>PACMAD clade</taxon>
        <taxon>Arundinoideae</taxon>
        <taxon>Arundineae</taxon>
        <taxon>Arundo</taxon>
    </lineage>
</organism>
<proteinExistence type="predicted"/>
<dbReference type="EMBL" id="GBRH01223716">
    <property type="protein sequence ID" value="JAD74179.1"/>
    <property type="molecule type" value="Transcribed_RNA"/>
</dbReference>
<evidence type="ECO:0000313" key="1">
    <source>
        <dbReference type="EMBL" id="JAD74179.1"/>
    </source>
</evidence>
<name>A0A0A9CD11_ARUDO</name>
<protein>
    <submittedName>
        <fullName evidence="1">Uncharacterized protein</fullName>
    </submittedName>
</protein>
<dbReference type="AlphaFoldDB" id="A0A0A9CD11"/>
<reference evidence="1" key="1">
    <citation type="submission" date="2014-09" db="EMBL/GenBank/DDBJ databases">
        <authorList>
            <person name="Magalhaes I.L.F."/>
            <person name="Oliveira U."/>
            <person name="Santos F.R."/>
            <person name="Vidigal T.H.D.A."/>
            <person name="Brescovit A.D."/>
            <person name="Santos A.J."/>
        </authorList>
    </citation>
    <scope>NUCLEOTIDE SEQUENCE</scope>
    <source>
        <tissue evidence="1">Shoot tissue taken approximately 20 cm above the soil surface</tissue>
    </source>
</reference>
<reference evidence="1" key="2">
    <citation type="journal article" date="2015" name="Data Brief">
        <title>Shoot transcriptome of the giant reed, Arundo donax.</title>
        <authorList>
            <person name="Barrero R.A."/>
            <person name="Guerrero F.D."/>
            <person name="Moolhuijzen P."/>
            <person name="Goolsby J.A."/>
            <person name="Tidwell J."/>
            <person name="Bellgard S.E."/>
            <person name="Bellgard M.I."/>
        </authorList>
    </citation>
    <scope>NUCLEOTIDE SEQUENCE</scope>
    <source>
        <tissue evidence="1">Shoot tissue taken approximately 20 cm above the soil surface</tissue>
    </source>
</reference>